<sequence length="131" mass="14332">MAQKHTFEIQSVINGSKPVEELVILTATGNINTKGFALVDRTFDEDGKVSNEFRHIFVFPSLEVKAGERVVVCTAKGKSGPKTLDNGEKIHALYWGSDDCVWNDNGGDTATLINFVQVNSKIVPPVKKKKG</sequence>
<reference evidence="1" key="1">
    <citation type="submission" date="2020-01" db="EMBL/GenBank/DDBJ databases">
        <authorList>
            <person name="Seo Y.L."/>
        </authorList>
    </citation>
    <scope>NUCLEOTIDE SEQUENCE</scope>
    <source>
        <strain evidence="1">R11</strain>
    </source>
</reference>
<evidence type="ECO:0000313" key="2">
    <source>
        <dbReference type="Proteomes" id="UP000638732"/>
    </source>
</evidence>
<dbReference type="RefSeq" id="WP_166586944.1">
    <property type="nucleotide sequence ID" value="NZ_WWEO01000044.1"/>
</dbReference>
<dbReference type="EMBL" id="WWEO01000044">
    <property type="protein sequence ID" value="NCD70962.1"/>
    <property type="molecule type" value="Genomic_DNA"/>
</dbReference>
<proteinExistence type="predicted"/>
<keyword evidence="2" id="KW-1185">Reference proteome</keyword>
<accession>A0A965ZJ06</accession>
<protein>
    <submittedName>
        <fullName evidence="1">Uncharacterized protein</fullName>
    </submittedName>
</protein>
<dbReference type="Proteomes" id="UP000638732">
    <property type="component" value="Unassembled WGS sequence"/>
</dbReference>
<evidence type="ECO:0000313" key="1">
    <source>
        <dbReference type="EMBL" id="NCD70962.1"/>
    </source>
</evidence>
<name>A0A965ZJ06_9SPHI</name>
<organism evidence="1 2">
    <name type="scientific">Mucilaginibacter agri</name>
    <dbReference type="NCBI Taxonomy" id="2695265"/>
    <lineage>
        <taxon>Bacteria</taxon>
        <taxon>Pseudomonadati</taxon>
        <taxon>Bacteroidota</taxon>
        <taxon>Sphingobacteriia</taxon>
        <taxon>Sphingobacteriales</taxon>
        <taxon>Sphingobacteriaceae</taxon>
        <taxon>Mucilaginibacter</taxon>
    </lineage>
</organism>
<comment type="caution">
    <text evidence="1">The sequence shown here is derived from an EMBL/GenBank/DDBJ whole genome shotgun (WGS) entry which is preliminary data.</text>
</comment>
<reference evidence="1" key="2">
    <citation type="submission" date="2020-10" db="EMBL/GenBank/DDBJ databases">
        <title>Mucilaginibacter sp. nov., isolated from soil.</title>
        <authorList>
            <person name="Jeon C.O."/>
        </authorList>
    </citation>
    <scope>NUCLEOTIDE SEQUENCE</scope>
    <source>
        <strain evidence="1">R11</strain>
    </source>
</reference>
<dbReference type="AlphaFoldDB" id="A0A965ZJ06"/>
<gene>
    <name evidence="1" type="ORF">GSY63_16470</name>
</gene>